<reference evidence="1 2" key="1">
    <citation type="submission" date="2019-12" db="EMBL/GenBank/DDBJ databases">
        <authorList>
            <person name="Yuan C.-G."/>
        </authorList>
    </citation>
    <scope>NUCLEOTIDE SEQUENCE [LARGE SCALE GENOMIC DNA]</scope>
    <source>
        <strain evidence="1 2">KCTC 23863</strain>
    </source>
</reference>
<dbReference type="AlphaFoldDB" id="A0A7X3MUG1"/>
<dbReference type="RefSeq" id="WP_160886206.1">
    <property type="nucleotide sequence ID" value="NZ_WURB01000015.1"/>
</dbReference>
<evidence type="ECO:0000313" key="2">
    <source>
        <dbReference type="Proteomes" id="UP000436483"/>
    </source>
</evidence>
<dbReference type="SUPFAM" id="SSF56281">
    <property type="entry name" value="Metallo-hydrolase/oxidoreductase"/>
    <property type="match status" value="1"/>
</dbReference>
<dbReference type="EMBL" id="WURB01000015">
    <property type="protein sequence ID" value="MXQ13335.1"/>
    <property type="molecule type" value="Genomic_DNA"/>
</dbReference>
<gene>
    <name evidence="1" type="ORF">GR328_18060</name>
</gene>
<name>A0A7X3MUG1_9HYPH</name>
<comment type="caution">
    <text evidence="1">The sequence shown here is derived from an EMBL/GenBank/DDBJ whole genome shotgun (WGS) entry which is preliminary data.</text>
</comment>
<sequence length="48" mass="4874">MAPVVANAGTEVILFDTGISADGLIPALEAAGLKAKQVVALVVLTRLR</sequence>
<dbReference type="InterPro" id="IPR036866">
    <property type="entry name" value="RibonucZ/Hydroxyglut_hydro"/>
</dbReference>
<evidence type="ECO:0000313" key="1">
    <source>
        <dbReference type="EMBL" id="MXQ13335.1"/>
    </source>
</evidence>
<dbReference type="Proteomes" id="UP000436483">
    <property type="component" value="Unassembled WGS sequence"/>
</dbReference>
<organism evidence="1 2">
    <name type="scientific">Microvirga makkahensis</name>
    <dbReference type="NCBI Taxonomy" id="1128670"/>
    <lineage>
        <taxon>Bacteria</taxon>
        <taxon>Pseudomonadati</taxon>
        <taxon>Pseudomonadota</taxon>
        <taxon>Alphaproteobacteria</taxon>
        <taxon>Hyphomicrobiales</taxon>
        <taxon>Methylobacteriaceae</taxon>
        <taxon>Microvirga</taxon>
    </lineage>
</organism>
<reference evidence="1 2" key="2">
    <citation type="submission" date="2020-01" db="EMBL/GenBank/DDBJ databases">
        <title>Microvirga sp. nov., an arsenate reduction bacterium isolated from Tibet hotspring sediments.</title>
        <authorList>
            <person name="Xian W.-D."/>
            <person name="Li W.-J."/>
        </authorList>
    </citation>
    <scope>NUCLEOTIDE SEQUENCE [LARGE SCALE GENOMIC DNA]</scope>
    <source>
        <strain evidence="1 2">KCTC 23863</strain>
    </source>
</reference>
<protein>
    <submittedName>
        <fullName evidence="1">Uncharacterized protein</fullName>
    </submittedName>
</protein>
<proteinExistence type="predicted"/>
<accession>A0A7X3MUG1</accession>
<keyword evidence="2" id="KW-1185">Reference proteome</keyword>